<proteinExistence type="predicted"/>
<name>A0A1G2ULC4_9BACT</name>
<dbReference type="EMBL" id="MHWP01000019">
    <property type="protein sequence ID" value="OHB10229.1"/>
    <property type="molecule type" value="Genomic_DNA"/>
</dbReference>
<reference evidence="2 3" key="1">
    <citation type="journal article" date="2016" name="Nat. Commun.">
        <title>Thousands of microbial genomes shed light on interconnected biogeochemical processes in an aquifer system.</title>
        <authorList>
            <person name="Anantharaman K."/>
            <person name="Brown C.T."/>
            <person name="Hug L.A."/>
            <person name="Sharon I."/>
            <person name="Castelle C.J."/>
            <person name="Probst A.J."/>
            <person name="Thomas B.C."/>
            <person name="Singh A."/>
            <person name="Wilkins M.J."/>
            <person name="Karaoz U."/>
            <person name="Brodie E.L."/>
            <person name="Williams K.H."/>
            <person name="Hubbard S.S."/>
            <person name="Banfield J.F."/>
        </authorList>
    </citation>
    <scope>NUCLEOTIDE SEQUENCE [LARGE SCALE GENOMIC DNA]</scope>
</reference>
<dbReference type="SUPFAM" id="SSF53271">
    <property type="entry name" value="PRTase-like"/>
    <property type="match status" value="1"/>
</dbReference>
<accession>A0A1G2ULC4</accession>
<sequence length="209" mass="23368">MFKNRTEAGQKLAQKLETYRGQEAVVLALPRGGVVLGYEVARALSFPLDIIATRKVGHPNNPEYAIGVVDENDMNILNETETLSINRQWLEEEIAKQKAEAKRRSLLYRKGKKPLDLAGKVVIIVDDGIATGFTMRLAARIAKKQQPKKIITAVPVAPSDSIRELKKEGADEVIILEKPEQFRGAVGAHYQEFEQVDDEEVIRLLHSVE</sequence>
<dbReference type="AlphaFoldDB" id="A0A1G2ULC4"/>
<dbReference type="STRING" id="1802772.A3H60_01840"/>
<dbReference type="Gene3D" id="3.40.50.2020">
    <property type="match status" value="1"/>
</dbReference>
<feature type="domain" description="Phosphoribosyltransferase" evidence="1">
    <location>
        <begin position="10"/>
        <end position="165"/>
    </location>
</feature>
<evidence type="ECO:0000313" key="2">
    <source>
        <dbReference type="EMBL" id="OHB10229.1"/>
    </source>
</evidence>
<dbReference type="CDD" id="cd06223">
    <property type="entry name" value="PRTases_typeI"/>
    <property type="match status" value="1"/>
</dbReference>
<dbReference type="InterPro" id="IPR029057">
    <property type="entry name" value="PRTase-like"/>
</dbReference>
<gene>
    <name evidence="2" type="ORF">A3H60_01840</name>
</gene>
<dbReference type="Proteomes" id="UP000177202">
    <property type="component" value="Unassembled WGS sequence"/>
</dbReference>
<organism evidence="2 3">
    <name type="scientific">Candidatus Zambryskibacteria bacterium RIFCSPLOWO2_02_FULL_44_12b</name>
    <dbReference type="NCBI Taxonomy" id="1802772"/>
    <lineage>
        <taxon>Bacteria</taxon>
        <taxon>Candidatus Zambryskiibacteriota</taxon>
    </lineage>
</organism>
<dbReference type="InterPro" id="IPR000836">
    <property type="entry name" value="PRTase_dom"/>
</dbReference>
<evidence type="ECO:0000313" key="3">
    <source>
        <dbReference type="Proteomes" id="UP000177202"/>
    </source>
</evidence>
<evidence type="ECO:0000259" key="1">
    <source>
        <dbReference type="Pfam" id="PF00156"/>
    </source>
</evidence>
<dbReference type="Gene3D" id="3.30.1310.20">
    <property type="entry name" value="PRTase-like"/>
    <property type="match status" value="1"/>
</dbReference>
<protein>
    <recommendedName>
        <fullName evidence="1">Phosphoribosyltransferase domain-containing protein</fullName>
    </recommendedName>
</protein>
<dbReference type="Pfam" id="PF00156">
    <property type="entry name" value="Pribosyltran"/>
    <property type="match status" value="1"/>
</dbReference>
<comment type="caution">
    <text evidence="2">The sequence shown here is derived from an EMBL/GenBank/DDBJ whole genome shotgun (WGS) entry which is preliminary data.</text>
</comment>